<protein>
    <submittedName>
        <fullName evidence="2 4">Uncharacterized protein</fullName>
    </submittedName>
</protein>
<feature type="region of interest" description="Disordered" evidence="1">
    <location>
        <begin position="104"/>
        <end position="146"/>
    </location>
</feature>
<dbReference type="EMBL" id="UZAN01055325">
    <property type="protein sequence ID" value="VDP90803.1"/>
    <property type="molecule type" value="Genomic_DNA"/>
</dbReference>
<feature type="compositionally biased region" description="Basic and acidic residues" evidence="1">
    <location>
        <begin position="22"/>
        <end position="33"/>
    </location>
</feature>
<accession>A0A183B2U6</accession>
<dbReference type="WBParaSite" id="ECPE_0001357001-mRNA-1">
    <property type="protein sequence ID" value="ECPE_0001357001-mRNA-1"/>
    <property type="gene ID" value="ECPE_0001357001"/>
</dbReference>
<dbReference type="Proteomes" id="UP000272942">
    <property type="component" value="Unassembled WGS sequence"/>
</dbReference>
<gene>
    <name evidence="2" type="ORF">ECPE_LOCUS13531</name>
</gene>
<reference evidence="2 3" key="2">
    <citation type="submission" date="2018-11" db="EMBL/GenBank/DDBJ databases">
        <authorList>
            <consortium name="Pathogen Informatics"/>
        </authorList>
    </citation>
    <scope>NUCLEOTIDE SEQUENCE [LARGE SCALE GENOMIC DNA]</scope>
    <source>
        <strain evidence="2 3">Egypt</strain>
    </source>
</reference>
<feature type="region of interest" description="Disordered" evidence="1">
    <location>
        <begin position="21"/>
        <end position="47"/>
    </location>
</feature>
<evidence type="ECO:0000313" key="3">
    <source>
        <dbReference type="Proteomes" id="UP000272942"/>
    </source>
</evidence>
<name>A0A183B2U6_9TREM</name>
<evidence type="ECO:0000256" key="1">
    <source>
        <dbReference type="SAM" id="MobiDB-lite"/>
    </source>
</evidence>
<dbReference type="AlphaFoldDB" id="A0A183B2U6"/>
<keyword evidence="3" id="KW-1185">Reference proteome</keyword>
<proteinExistence type="predicted"/>
<reference evidence="4" key="1">
    <citation type="submission" date="2016-06" db="UniProtKB">
        <authorList>
            <consortium name="WormBaseParasite"/>
        </authorList>
    </citation>
    <scope>IDENTIFICATION</scope>
</reference>
<sequence>MLRYDQASQTVPLRKLYSLPSRKAEVPSHQFEKKKGRNPGPLLSSRIGRQPNAVKFHCAIEIRQLRSLRGSYACTLDTSGGHPGTPGPATSTGLNAYTPFGVDVGGQAMDSTTNPGSTHNRSDVESPKYSPDTLTPTYASKRDSNVWSNEHKPPLSLLLFLPRVADPIDVTSSCSTLGDNGTITVSGDSGVHGTIGQSGTYMSSELSKSSQFSPSGGYNPIVSGSVCDRLNVDRQSSSLSLGTDSICCYSGNHQSNRENHLAKTEDEDFSIRLGAGGGGGGVLVVACLS</sequence>
<dbReference type="OrthoDB" id="6287985at2759"/>
<evidence type="ECO:0000313" key="4">
    <source>
        <dbReference type="WBParaSite" id="ECPE_0001357001-mRNA-1"/>
    </source>
</evidence>
<feature type="compositionally biased region" description="Polar residues" evidence="1">
    <location>
        <begin position="109"/>
        <end position="119"/>
    </location>
</feature>
<organism evidence="4">
    <name type="scientific">Echinostoma caproni</name>
    <dbReference type="NCBI Taxonomy" id="27848"/>
    <lineage>
        <taxon>Eukaryota</taxon>
        <taxon>Metazoa</taxon>
        <taxon>Spiralia</taxon>
        <taxon>Lophotrochozoa</taxon>
        <taxon>Platyhelminthes</taxon>
        <taxon>Trematoda</taxon>
        <taxon>Digenea</taxon>
        <taxon>Plagiorchiida</taxon>
        <taxon>Echinostomata</taxon>
        <taxon>Echinostomatoidea</taxon>
        <taxon>Echinostomatidae</taxon>
        <taxon>Echinostoma</taxon>
    </lineage>
</organism>
<evidence type="ECO:0000313" key="2">
    <source>
        <dbReference type="EMBL" id="VDP90803.1"/>
    </source>
</evidence>